<feature type="compositionally biased region" description="Polar residues" evidence="1">
    <location>
        <begin position="168"/>
        <end position="177"/>
    </location>
</feature>
<feature type="compositionally biased region" description="Polar residues" evidence="1">
    <location>
        <begin position="370"/>
        <end position="386"/>
    </location>
</feature>
<feature type="region of interest" description="Disordered" evidence="1">
    <location>
        <begin position="370"/>
        <end position="410"/>
    </location>
</feature>
<keyword evidence="2" id="KW-1133">Transmembrane helix</keyword>
<feature type="transmembrane region" description="Helical" evidence="2">
    <location>
        <begin position="845"/>
        <end position="869"/>
    </location>
</feature>
<feature type="region of interest" description="Disordered" evidence="1">
    <location>
        <begin position="246"/>
        <end position="330"/>
    </location>
</feature>
<feature type="transmembrane region" description="Helical" evidence="2">
    <location>
        <begin position="927"/>
        <end position="948"/>
    </location>
</feature>
<evidence type="ECO:0000256" key="2">
    <source>
        <dbReference type="SAM" id="Phobius"/>
    </source>
</evidence>
<dbReference type="Gene3D" id="3.40.50.1820">
    <property type="entry name" value="alpha/beta hydrolase"/>
    <property type="match status" value="1"/>
</dbReference>
<dbReference type="Proteomes" id="UP000192596">
    <property type="component" value="Unassembled WGS sequence"/>
</dbReference>
<feature type="compositionally biased region" description="Polar residues" evidence="1">
    <location>
        <begin position="1365"/>
        <end position="1376"/>
    </location>
</feature>
<feature type="transmembrane region" description="Helical" evidence="2">
    <location>
        <begin position="898"/>
        <end position="915"/>
    </location>
</feature>
<sequence>MVRDLQARVRPHAVETERSSALASIGYKSLLLDGATSSDDDGEIRRIPTEEARVLDVSIGREQTRLASPKTPAIEKAAALERAHGFFGDGAGDEEDIPVEDPEVAAAAADTPLHDGGYAANVGDIDQGQTHDGSPGRHIVEAPLPEADERLPSPWRAEPRKFERSAEVRQSLQNGLYTNRRRASSGPEVSWSRSLISSLPSLPSMPKNFSFTSPFSSLQGSNNDSIPDRKRQSLWASFSRTSEATRSTSALTRYRSASGSKSARRLSSPQEAEEARATVGALPTRPELQILRSRTSRLRRSASDDSLTTARTLSRVSSLGDDSRFENVSDQVNSRLKAIRDSLQDSSIKLPSMPSIAGLRADFLRDRADSNAQDRSLPSDGSTSRPQPVDPFTRQPYRSAKEIVSDSKPEAMHPNFNRALSHLEGDVVVLGGYRGSILRSAQAPHRQLWVPIKVGLNIRKVDLEVGLNPEDDELATQKVIPGGMLTHIGPVDISRRLLKRLRRCENALNGKLRVHEYGYDWRLDPNHLSRQLQQFLWNLDCNHSNAPAGSRGATVIAHSLGGLITRHAINQQPSLVNGVVFAGVPKTCVNILGPMRNGDDVLLSSRVLTAQVNFTIRTSYALLPLDGRCFIDKNTGEEYPIDFFDPQTWADNRLSPCMGRPLPSRSKAREPAGISGYMSSMAKALPSLSLPSRKNSLRNKTSPPDQSATAGLEPGTGSAAQGGSATTEANHNIDSGDHDSEPTSISTTVTIPRADAIAYLTRTLASVKSFKQQLAHVPAYSASNRYPPMSLIYGKSTPTVYGAKIDGREGMKHADAYDELAFASGDGVVLARAAMLPEGYNAARGGIIVTLTLIYFTATSLAIACLSYYSRWIRHWALSGAAVETVLLLYPLEFSPKRWTLLACVNLAYLSLLFLPHSRSLYRLVAAACWIFVIITAMLQAATVLWQVLYAAFPSLAEQVNVFGDRLIVLDLPVLVLDFGVIGSAYVRGITGKLHELRLICHGIEISFTFGFHEISIYCDALEIKIFRKVLVNELYIVHNEASSSQVDTASKSVNGDQDAKSTAPFDPKLRATEASCEQILSDLRKKSRLVQCCGSVEQMPRRDPALANGELERRALISAELRKLPSVSVGDADVAKLSSLWSHIAPISRLFNAYPTLLRVLLMPVTSLHAVEIQAIYVAASAKPLHKLLVDKFFGQDETRNKHVEEFEQEVASWLSPADFCLDFNNVVIKAFVPIRVTNEISGSIGASETIVTRVETSDSIDKVIRLKATRATFSSPAFLLPYHSYLVPPPPNHSKAHTSESQNPDTFPLRLSTHLTLPAKFSHAFLTFITQLSKTSQIQDIQSTDDGMPDARAPSASEVPQECSAQEDSPSTSLGHRMKEKIKLGKASEVIKRPGEKLKGVLHKGTKIMAVKQVDGGWFATWTNKLLDQLEWMEGEIGYSYTVPVELGRFRKV</sequence>
<feature type="compositionally biased region" description="Polar residues" evidence="1">
    <location>
        <begin position="255"/>
        <end position="270"/>
    </location>
</feature>
<keyword evidence="4" id="KW-1185">Reference proteome</keyword>
<evidence type="ECO:0000313" key="4">
    <source>
        <dbReference type="Proteomes" id="UP000192596"/>
    </source>
</evidence>
<feature type="region of interest" description="Disordered" evidence="1">
    <location>
        <begin position="1341"/>
        <end position="1378"/>
    </location>
</feature>
<feature type="compositionally biased region" description="Polar residues" evidence="1">
    <location>
        <begin position="690"/>
        <end position="709"/>
    </location>
</feature>
<proteinExistence type="predicted"/>
<feature type="compositionally biased region" description="Basic and acidic residues" evidence="1">
    <location>
        <begin position="147"/>
        <end position="167"/>
    </location>
</feature>
<accession>A0A1V8T3I8</accession>
<gene>
    <name evidence="3" type="ORF">B0A48_09959</name>
</gene>
<feature type="transmembrane region" description="Helical" evidence="2">
    <location>
        <begin position="876"/>
        <end position="892"/>
    </location>
</feature>
<dbReference type="EMBL" id="NAJO01000018">
    <property type="protein sequence ID" value="OQO05864.1"/>
    <property type="molecule type" value="Genomic_DNA"/>
</dbReference>
<evidence type="ECO:0000313" key="3">
    <source>
        <dbReference type="EMBL" id="OQO05864.1"/>
    </source>
</evidence>
<dbReference type="OrthoDB" id="10250441at2759"/>
<feature type="region of interest" description="Disordered" evidence="1">
    <location>
        <begin position="690"/>
        <end position="745"/>
    </location>
</feature>
<dbReference type="PANTHER" id="PTHR11440">
    <property type="entry name" value="LECITHIN-CHOLESTEROL ACYLTRANSFERASE-RELATED"/>
    <property type="match status" value="1"/>
</dbReference>
<name>A0A1V8T3I8_9PEZI</name>
<feature type="region of interest" description="Disordered" evidence="1">
    <location>
        <begin position="113"/>
        <end position="193"/>
    </location>
</feature>
<reference evidence="4" key="1">
    <citation type="submission" date="2017-03" db="EMBL/GenBank/DDBJ databases">
        <title>Genomes of endolithic fungi from Antarctica.</title>
        <authorList>
            <person name="Coleine C."/>
            <person name="Masonjones S."/>
            <person name="Stajich J.E."/>
        </authorList>
    </citation>
    <scope>NUCLEOTIDE SEQUENCE [LARGE SCALE GENOMIC DNA]</scope>
    <source>
        <strain evidence="4">CCFEE 5527</strain>
    </source>
</reference>
<organism evidence="3 4">
    <name type="scientific">Cryoendolithus antarcticus</name>
    <dbReference type="NCBI Taxonomy" id="1507870"/>
    <lineage>
        <taxon>Eukaryota</taxon>
        <taxon>Fungi</taxon>
        <taxon>Dikarya</taxon>
        <taxon>Ascomycota</taxon>
        <taxon>Pezizomycotina</taxon>
        <taxon>Dothideomycetes</taxon>
        <taxon>Dothideomycetidae</taxon>
        <taxon>Cladosporiales</taxon>
        <taxon>Cladosporiaceae</taxon>
        <taxon>Cryoendolithus</taxon>
    </lineage>
</organism>
<keyword evidence="2" id="KW-0812">Transmembrane</keyword>
<dbReference type="SUPFAM" id="SSF53474">
    <property type="entry name" value="alpha/beta-Hydrolases"/>
    <property type="match status" value="1"/>
</dbReference>
<comment type="caution">
    <text evidence="3">The sequence shown here is derived from an EMBL/GenBank/DDBJ whole genome shotgun (WGS) entry which is preliminary data.</text>
</comment>
<dbReference type="InParanoid" id="A0A1V8T3I8"/>
<feature type="compositionally biased region" description="Basic and acidic residues" evidence="1">
    <location>
        <begin position="399"/>
        <end position="410"/>
    </location>
</feature>
<feature type="compositionally biased region" description="Low complexity" evidence="1">
    <location>
        <begin position="715"/>
        <end position="729"/>
    </location>
</feature>
<protein>
    <submittedName>
        <fullName evidence="3">Uncharacterized protein</fullName>
    </submittedName>
</protein>
<dbReference type="InterPro" id="IPR029058">
    <property type="entry name" value="AB_hydrolase_fold"/>
</dbReference>
<evidence type="ECO:0000256" key="1">
    <source>
        <dbReference type="SAM" id="MobiDB-lite"/>
    </source>
</evidence>
<keyword evidence="2" id="KW-0472">Membrane</keyword>